<protein>
    <submittedName>
        <fullName evidence="4">3-oxoacyl-[acyl-carrier protein] reductase</fullName>
    </submittedName>
</protein>
<dbReference type="InterPro" id="IPR002347">
    <property type="entry name" value="SDR_fam"/>
</dbReference>
<dbReference type="PANTHER" id="PTHR43639">
    <property type="entry name" value="OXIDOREDUCTASE, SHORT-CHAIN DEHYDROGENASE/REDUCTASE FAMILY (AFU_ORTHOLOGUE AFUA_5G02870)"/>
    <property type="match status" value="1"/>
</dbReference>
<name>A0A1W1GWD0_9GAMM</name>
<dbReference type="PRINTS" id="PR00080">
    <property type="entry name" value="SDRFAMILY"/>
</dbReference>
<evidence type="ECO:0000313" key="4">
    <source>
        <dbReference type="EMBL" id="SLM23588.1"/>
    </source>
</evidence>
<evidence type="ECO:0000256" key="2">
    <source>
        <dbReference type="ARBA" id="ARBA00023002"/>
    </source>
</evidence>
<dbReference type="PROSITE" id="PS00061">
    <property type="entry name" value="ADH_SHORT"/>
    <property type="match status" value="1"/>
</dbReference>
<dbReference type="FunFam" id="3.40.50.720:FF:000084">
    <property type="entry name" value="Short-chain dehydrogenase reductase"/>
    <property type="match status" value="1"/>
</dbReference>
<feature type="compositionally biased region" description="Polar residues" evidence="3">
    <location>
        <begin position="11"/>
        <end position="27"/>
    </location>
</feature>
<dbReference type="Gene3D" id="3.40.50.720">
    <property type="entry name" value="NAD(P)-binding Rossmann-like Domain"/>
    <property type="match status" value="1"/>
</dbReference>
<keyword evidence="2" id="KW-0560">Oxidoreductase</keyword>
<gene>
    <name evidence="4" type="ORF">SAMN04488690_1284</name>
</gene>
<dbReference type="Proteomes" id="UP000191133">
    <property type="component" value="Unassembled WGS sequence"/>
</dbReference>
<evidence type="ECO:0000313" key="5">
    <source>
        <dbReference type="Proteomes" id="UP000191133"/>
    </source>
</evidence>
<dbReference type="PRINTS" id="PR00081">
    <property type="entry name" value="GDHRDH"/>
</dbReference>
<dbReference type="PANTHER" id="PTHR43639:SF1">
    <property type="entry name" value="SHORT-CHAIN DEHYDROGENASE_REDUCTASE FAMILY PROTEIN"/>
    <property type="match status" value="1"/>
</dbReference>
<dbReference type="Pfam" id="PF13561">
    <property type="entry name" value="adh_short_C2"/>
    <property type="match status" value="1"/>
</dbReference>
<comment type="similarity">
    <text evidence="1">Belongs to the short-chain dehydrogenases/reductases (SDR) family.</text>
</comment>
<accession>A0A1W1GWD0</accession>
<organism evidence="4 5">
    <name type="scientific">Stenotrophomonas indicatrix</name>
    <dbReference type="NCBI Taxonomy" id="2045451"/>
    <lineage>
        <taxon>Bacteria</taxon>
        <taxon>Pseudomonadati</taxon>
        <taxon>Pseudomonadota</taxon>
        <taxon>Gammaproteobacteria</taxon>
        <taxon>Lysobacterales</taxon>
        <taxon>Lysobacteraceae</taxon>
        <taxon>Stenotrophomonas</taxon>
    </lineage>
</organism>
<reference evidence="5" key="1">
    <citation type="submission" date="2016-10" db="EMBL/GenBank/DDBJ databases">
        <authorList>
            <person name="Varghese N."/>
        </authorList>
    </citation>
    <scope>NUCLEOTIDE SEQUENCE [LARGE SCALE GENOMIC DNA]</scope>
    <source>
        <strain evidence="5">92MFCol6.1</strain>
    </source>
</reference>
<dbReference type="AlphaFoldDB" id="A0A1W1GWD0"/>
<proteinExistence type="inferred from homology"/>
<evidence type="ECO:0000256" key="3">
    <source>
        <dbReference type="SAM" id="MobiDB-lite"/>
    </source>
</evidence>
<dbReference type="SUPFAM" id="SSF51735">
    <property type="entry name" value="NAD(P)-binding Rossmann-fold domains"/>
    <property type="match status" value="1"/>
</dbReference>
<feature type="region of interest" description="Disordered" evidence="3">
    <location>
        <begin position="1"/>
        <end position="32"/>
    </location>
</feature>
<sequence length="283" mass="29278">MANGPAMHMGQSPSGDPTHAVPTTQGRIPTGAPTLDFTGRRVLIAGGSKGIGRELALAFARAGAQVSACARGQAGLDALQADAQAQGTQLHTFATDLGDLGRIGAWLQAAADALGGIDVLVNNATGYGMADDEDGWAASLQIDLMAAVRASRLALPWLRASSDACILNLSSIAAQQPRPGGAPYAAAKAALSHYTTSQALALAPDRIRVNAIAPGSIEFADGLWDRRRVEDPALYHGTLARIPFGRFGQPREIADAALFLCSPLARWITGHVLNVDGGQVLMG</sequence>
<dbReference type="RefSeq" id="WP_080148970.1">
    <property type="nucleotide sequence ID" value="NZ_FWEU01000002.1"/>
</dbReference>
<dbReference type="GO" id="GO:0016491">
    <property type="term" value="F:oxidoreductase activity"/>
    <property type="evidence" value="ECO:0007669"/>
    <property type="project" value="UniProtKB-KW"/>
</dbReference>
<dbReference type="InterPro" id="IPR020904">
    <property type="entry name" value="Sc_DH/Rdtase_CS"/>
</dbReference>
<dbReference type="InterPro" id="IPR036291">
    <property type="entry name" value="NAD(P)-bd_dom_sf"/>
</dbReference>
<dbReference type="EMBL" id="FWEU01000002">
    <property type="protein sequence ID" value="SLM23588.1"/>
    <property type="molecule type" value="Genomic_DNA"/>
</dbReference>
<evidence type="ECO:0000256" key="1">
    <source>
        <dbReference type="ARBA" id="ARBA00006484"/>
    </source>
</evidence>